<evidence type="ECO:0000313" key="3">
    <source>
        <dbReference type="Proteomes" id="UP001212189"/>
    </source>
</evidence>
<dbReference type="Pfam" id="PF08867">
    <property type="entry name" value="FRG"/>
    <property type="match status" value="1"/>
</dbReference>
<name>A0AAF0AIJ4_9GAMM</name>
<proteinExistence type="predicted"/>
<dbReference type="Proteomes" id="UP001212189">
    <property type="component" value="Chromosome"/>
</dbReference>
<dbReference type="InterPro" id="IPR014966">
    <property type="entry name" value="FRG-dom"/>
</dbReference>
<dbReference type="SMART" id="SM00901">
    <property type="entry name" value="FRG"/>
    <property type="match status" value="1"/>
</dbReference>
<evidence type="ECO:0000259" key="1">
    <source>
        <dbReference type="SMART" id="SM00901"/>
    </source>
</evidence>
<keyword evidence="3" id="KW-1185">Reference proteome</keyword>
<evidence type="ECO:0000313" key="2">
    <source>
        <dbReference type="EMBL" id="WBE25074.1"/>
    </source>
</evidence>
<feature type="domain" description="FRG" evidence="1">
    <location>
        <begin position="58"/>
        <end position="181"/>
    </location>
</feature>
<dbReference type="EMBL" id="CP114976">
    <property type="protein sequence ID" value="WBE25074.1"/>
    <property type="molecule type" value="Genomic_DNA"/>
</dbReference>
<dbReference type="KEGG" id="dce:O6P33_12050"/>
<gene>
    <name evidence="2" type="ORF">O6P33_12050</name>
</gene>
<dbReference type="RefSeq" id="WP_269818019.1">
    <property type="nucleotide sequence ID" value="NZ_CP114976.1"/>
</dbReference>
<dbReference type="AlphaFoldDB" id="A0AAF0AIJ4"/>
<reference evidence="2 3" key="1">
    <citation type="submission" date="2022-12" db="EMBL/GenBank/DDBJ databases">
        <title>Coexistence and Characterization of a Novel Tigecycline Resistance gene tet(X) variant and blaNDM-1 in a Pseudomonas caeni Isolate of Chicken Origin.</title>
        <authorList>
            <person name="Lu X."/>
            <person name="Zhang L."/>
            <person name="Li R."/>
            <person name="Wang Z."/>
        </authorList>
    </citation>
    <scope>NUCLEOTIDE SEQUENCE [LARGE SCALE GENOMIC DNA]</scope>
    <source>
        <strain evidence="2 3">CE14</strain>
    </source>
</reference>
<organism evidence="2 3">
    <name type="scientific">Denitrificimonas caeni</name>
    <dbReference type="NCBI Taxonomy" id="521720"/>
    <lineage>
        <taxon>Bacteria</taxon>
        <taxon>Pseudomonadati</taxon>
        <taxon>Pseudomonadota</taxon>
        <taxon>Gammaproteobacteria</taxon>
        <taxon>Pseudomonadales</taxon>
        <taxon>Pseudomonadaceae</taxon>
        <taxon>Denitrificimonas</taxon>
    </lineage>
</organism>
<protein>
    <submittedName>
        <fullName evidence="2">FRG domain-containing protein</fullName>
    </submittedName>
</protein>
<accession>A0AAF0AIJ4</accession>
<sequence length="352" mass="40403">MPKTIYENLTRLKHRLGIQPINTGQQLNYRGIVSDDIEALHAMRSIEGDCINLMSGVEFSLTEYRGQTQDYGNCLSGLDRIQDDHKLFAALCRSVYFKQALATHPVVMQMQDLALDLDPRTQSLPVCMNLEGIAQHYGLATEYLDITNSFSVASFFATQRWDSKTKKFEPMRAQSKPGVIYKFHPAFLMSPPMGCNEMPYIPVGWQPFPRPEQQRANAIRLKPGEDFTKSMPVVKYRFQHSRNQSKRIYEEFEGGDKLMPADDLASFSDSLEARNCFPQSTLDLAFQSYGKRKQPQDTTAKRQSLMAKAGITLEEHDSFKTQEWTFKQEAFDAEIQRMLSKVRTRMVYYPPS</sequence>